<keyword evidence="2" id="KW-1185">Reference proteome</keyword>
<evidence type="ECO:0000313" key="1">
    <source>
        <dbReference type="EMBL" id="GIY57448.1"/>
    </source>
</evidence>
<organism evidence="1 2">
    <name type="scientific">Caerostris extrusa</name>
    <name type="common">Bark spider</name>
    <name type="synonym">Caerostris bankana</name>
    <dbReference type="NCBI Taxonomy" id="172846"/>
    <lineage>
        <taxon>Eukaryota</taxon>
        <taxon>Metazoa</taxon>
        <taxon>Ecdysozoa</taxon>
        <taxon>Arthropoda</taxon>
        <taxon>Chelicerata</taxon>
        <taxon>Arachnida</taxon>
        <taxon>Araneae</taxon>
        <taxon>Araneomorphae</taxon>
        <taxon>Entelegynae</taxon>
        <taxon>Araneoidea</taxon>
        <taxon>Araneidae</taxon>
        <taxon>Caerostris</taxon>
    </lineage>
</organism>
<proteinExistence type="predicted"/>
<gene>
    <name evidence="1" type="ORF">CEXT_761681</name>
</gene>
<dbReference type="EMBL" id="BPLR01012907">
    <property type="protein sequence ID" value="GIY57448.1"/>
    <property type="molecule type" value="Genomic_DNA"/>
</dbReference>
<comment type="caution">
    <text evidence="1">The sequence shown here is derived from an EMBL/GenBank/DDBJ whole genome shotgun (WGS) entry which is preliminary data.</text>
</comment>
<accession>A0AAV4UI66</accession>
<dbReference type="AlphaFoldDB" id="A0AAV4UI66"/>
<reference evidence="1 2" key="1">
    <citation type="submission" date="2021-06" db="EMBL/GenBank/DDBJ databases">
        <title>Caerostris extrusa draft genome.</title>
        <authorList>
            <person name="Kono N."/>
            <person name="Arakawa K."/>
        </authorList>
    </citation>
    <scope>NUCLEOTIDE SEQUENCE [LARGE SCALE GENOMIC DNA]</scope>
</reference>
<evidence type="ECO:0000313" key="2">
    <source>
        <dbReference type="Proteomes" id="UP001054945"/>
    </source>
</evidence>
<name>A0AAV4UI66_CAEEX</name>
<sequence>MPVAREEEIHLPLSEKDNHLPDGNIQVRFRMKGRGSREHWIIEVDTIIRKKLGDKRRILAGFSTHRLKDYIEPVQCFKCYRYGHTPGQCIEPEQCCSKCPAKHSYKTCKQDSASCRNCLESNSKNGTKFDGKHCAVSKDCPVYQKEKLRVMKVDPI</sequence>
<dbReference type="Proteomes" id="UP001054945">
    <property type="component" value="Unassembled WGS sequence"/>
</dbReference>
<protein>
    <submittedName>
        <fullName evidence="1">Uncharacterized protein</fullName>
    </submittedName>
</protein>